<dbReference type="EMBL" id="ABXV02000002">
    <property type="protein sequence ID" value="EFB74142.1"/>
    <property type="molecule type" value="Genomic_DNA"/>
</dbReference>
<dbReference type="HOGENOM" id="CLU_3238213_0_0_6"/>
<evidence type="ECO:0000313" key="1">
    <source>
        <dbReference type="EMBL" id="EFB74142.1"/>
    </source>
</evidence>
<evidence type="ECO:0000313" key="2">
    <source>
        <dbReference type="Proteomes" id="UP000005512"/>
    </source>
</evidence>
<protein>
    <submittedName>
        <fullName evidence="1">Uncharacterized protein</fullName>
    </submittedName>
</protein>
<proteinExistence type="predicted"/>
<dbReference type="Proteomes" id="UP000005512">
    <property type="component" value="Unassembled WGS sequence"/>
</dbReference>
<dbReference type="STRING" id="500637.PROVRUST_04632"/>
<name>D1NXK3_9GAMM</name>
<accession>D1NXK3</accession>
<sequence>MGTSNLYFWCKHLKNPKVSFLLFFITVSELQMRFYDRLAPNLF</sequence>
<organism evidence="1 2">
    <name type="scientific">Providencia rustigianii DSM 4541</name>
    <dbReference type="NCBI Taxonomy" id="500637"/>
    <lineage>
        <taxon>Bacteria</taxon>
        <taxon>Pseudomonadati</taxon>
        <taxon>Pseudomonadota</taxon>
        <taxon>Gammaproteobacteria</taxon>
        <taxon>Enterobacterales</taxon>
        <taxon>Morganellaceae</taxon>
        <taxon>Providencia</taxon>
    </lineage>
</organism>
<gene>
    <name evidence="1" type="ORF">PROVRUST_04632</name>
</gene>
<reference evidence="1" key="1">
    <citation type="submission" date="2009-12" db="EMBL/GenBank/DDBJ databases">
        <authorList>
            <person name="Weinstock G."/>
            <person name="Sodergren E."/>
            <person name="Clifton S."/>
            <person name="Fulton L."/>
            <person name="Fulton B."/>
            <person name="Courtney L."/>
            <person name="Fronick C."/>
            <person name="Harrison M."/>
            <person name="Strong C."/>
            <person name="Farmer C."/>
            <person name="Delahaunty K."/>
            <person name="Markovic C."/>
            <person name="Hall O."/>
            <person name="Minx P."/>
            <person name="Tomlinson C."/>
            <person name="Mitreva M."/>
            <person name="Nelson J."/>
            <person name="Hou S."/>
            <person name="Wollam A."/>
            <person name="Pepin K.H."/>
            <person name="Johnson M."/>
            <person name="Bhonagiri V."/>
            <person name="Nash W.E."/>
            <person name="Warren W."/>
            <person name="Chinwalla A."/>
            <person name="Mardis E.R."/>
            <person name="Wilson R.K."/>
        </authorList>
    </citation>
    <scope>NUCLEOTIDE SEQUENCE [LARGE SCALE GENOMIC DNA]</scope>
    <source>
        <strain evidence="1">DSM 4541</strain>
    </source>
</reference>
<keyword evidence="2" id="KW-1185">Reference proteome</keyword>
<comment type="caution">
    <text evidence="1">The sequence shown here is derived from an EMBL/GenBank/DDBJ whole genome shotgun (WGS) entry which is preliminary data.</text>
</comment>
<dbReference type="AlphaFoldDB" id="D1NXK3"/>